<sequence length="144" mass="15122">MLVKTISHPGNWAAVAPADDGAAAVSRRRVSFPARRSTDEIRGPRSLAAANNLMDAGGGVSTCAVYGMNTASVCCDSDIVYDVKASGDSMSIRYRRAAAPHTSNGEGKFAGKVKSTELATVFIASECDYSYRSIHNDTALADVT</sequence>
<proteinExistence type="predicted"/>
<accession>A0A4Z2G3E1</accession>
<comment type="caution">
    <text evidence="1">The sequence shown here is derived from an EMBL/GenBank/DDBJ whole genome shotgun (WGS) entry which is preliminary data.</text>
</comment>
<name>A0A4Z2G3E1_9TELE</name>
<evidence type="ECO:0000313" key="1">
    <source>
        <dbReference type="EMBL" id="TNN48058.1"/>
    </source>
</evidence>
<keyword evidence="2" id="KW-1185">Reference proteome</keyword>
<organism evidence="1 2">
    <name type="scientific">Liparis tanakae</name>
    <name type="common">Tanaka's snailfish</name>
    <dbReference type="NCBI Taxonomy" id="230148"/>
    <lineage>
        <taxon>Eukaryota</taxon>
        <taxon>Metazoa</taxon>
        <taxon>Chordata</taxon>
        <taxon>Craniata</taxon>
        <taxon>Vertebrata</taxon>
        <taxon>Euteleostomi</taxon>
        <taxon>Actinopterygii</taxon>
        <taxon>Neopterygii</taxon>
        <taxon>Teleostei</taxon>
        <taxon>Neoteleostei</taxon>
        <taxon>Acanthomorphata</taxon>
        <taxon>Eupercaria</taxon>
        <taxon>Perciformes</taxon>
        <taxon>Cottioidei</taxon>
        <taxon>Cottales</taxon>
        <taxon>Liparidae</taxon>
        <taxon>Liparis</taxon>
    </lineage>
</organism>
<evidence type="ECO:0000313" key="2">
    <source>
        <dbReference type="Proteomes" id="UP000314294"/>
    </source>
</evidence>
<gene>
    <name evidence="1" type="ORF">EYF80_041763</name>
</gene>
<dbReference type="Proteomes" id="UP000314294">
    <property type="component" value="Unassembled WGS sequence"/>
</dbReference>
<dbReference type="AlphaFoldDB" id="A0A4Z2G3E1"/>
<reference evidence="1 2" key="1">
    <citation type="submission" date="2019-03" db="EMBL/GenBank/DDBJ databases">
        <title>First draft genome of Liparis tanakae, snailfish: a comprehensive survey of snailfish specific genes.</title>
        <authorList>
            <person name="Kim W."/>
            <person name="Song I."/>
            <person name="Jeong J.-H."/>
            <person name="Kim D."/>
            <person name="Kim S."/>
            <person name="Ryu S."/>
            <person name="Song J.Y."/>
            <person name="Lee S.K."/>
        </authorList>
    </citation>
    <scope>NUCLEOTIDE SEQUENCE [LARGE SCALE GENOMIC DNA]</scope>
    <source>
        <tissue evidence="1">Muscle</tissue>
    </source>
</reference>
<dbReference type="EMBL" id="SRLO01000713">
    <property type="protein sequence ID" value="TNN48058.1"/>
    <property type="molecule type" value="Genomic_DNA"/>
</dbReference>
<protein>
    <submittedName>
        <fullName evidence="1">Uncharacterized protein</fullName>
    </submittedName>
</protein>